<comment type="similarity">
    <text evidence="1">Belongs to the eukaryotic ribosomal protein eL24 family.</text>
</comment>
<name>A0A199V4F5_ANACO</name>
<protein>
    <submittedName>
        <fullName evidence="4">Putative ribosome biogenesis protein RLP24</fullName>
    </submittedName>
</protein>
<comment type="caution">
    <text evidence="4">The sequence shown here is derived from an EMBL/GenBank/DDBJ whole genome shotgun (WGS) entry which is preliminary data.</text>
</comment>
<dbReference type="STRING" id="4615.A0A199V4F5"/>
<dbReference type="Gene3D" id="2.30.170.20">
    <property type="entry name" value="Ribosomal protein L24e"/>
    <property type="match status" value="1"/>
</dbReference>
<feature type="region of interest" description="Disordered" evidence="2">
    <location>
        <begin position="1"/>
        <end position="31"/>
    </location>
</feature>
<feature type="domain" description="Large ribosomal subunit protein eL24-related N-terminal" evidence="3">
    <location>
        <begin position="75"/>
        <end position="95"/>
    </location>
</feature>
<proteinExistence type="inferred from homology"/>
<dbReference type="Proteomes" id="UP000092600">
    <property type="component" value="Unassembled WGS sequence"/>
</dbReference>
<sequence>TAHDKNPNYTTKGPNPLPRNPKNPSPATPLSLSLSLSLSVRRLPLRSILVSILSDQGMEFSSCEMMQRSFGFAIQCHKNFKMKRNPRKVKWTKASGVTWKDMAQDTTFEFERKRNRRRGTTGMLPRTR</sequence>
<dbReference type="InterPro" id="IPR000988">
    <property type="entry name" value="Ribosomal_eL24-rel_N"/>
</dbReference>
<evidence type="ECO:0000256" key="1">
    <source>
        <dbReference type="ARBA" id="ARBA00005647"/>
    </source>
</evidence>
<dbReference type="Pfam" id="PF01246">
    <property type="entry name" value="Ribosomal_L24e"/>
    <property type="match status" value="1"/>
</dbReference>
<dbReference type="EMBL" id="LSRQ01003331">
    <property type="protein sequence ID" value="OAY71868.1"/>
    <property type="molecule type" value="Genomic_DNA"/>
</dbReference>
<feature type="non-terminal residue" evidence="4">
    <location>
        <position position="1"/>
    </location>
</feature>
<evidence type="ECO:0000313" key="4">
    <source>
        <dbReference type="EMBL" id="OAY71868.1"/>
    </source>
</evidence>
<evidence type="ECO:0000259" key="3">
    <source>
        <dbReference type="Pfam" id="PF01246"/>
    </source>
</evidence>
<dbReference type="InterPro" id="IPR038630">
    <property type="entry name" value="L24e/L24_sf"/>
</dbReference>
<feature type="compositionally biased region" description="Pro residues" evidence="2">
    <location>
        <begin position="15"/>
        <end position="27"/>
    </location>
</feature>
<organism evidence="4 5">
    <name type="scientific">Ananas comosus</name>
    <name type="common">Pineapple</name>
    <name type="synonym">Ananas ananas</name>
    <dbReference type="NCBI Taxonomy" id="4615"/>
    <lineage>
        <taxon>Eukaryota</taxon>
        <taxon>Viridiplantae</taxon>
        <taxon>Streptophyta</taxon>
        <taxon>Embryophyta</taxon>
        <taxon>Tracheophyta</taxon>
        <taxon>Spermatophyta</taxon>
        <taxon>Magnoliopsida</taxon>
        <taxon>Liliopsida</taxon>
        <taxon>Poales</taxon>
        <taxon>Bromeliaceae</taxon>
        <taxon>Bromelioideae</taxon>
        <taxon>Ananas</taxon>
    </lineage>
</organism>
<evidence type="ECO:0000313" key="5">
    <source>
        <dbReference type="Proteomes" id="UP000092600"/>
    </source>
</evidence>
<reference evidence="4 5" key="1">
    <citation type="journal article" date="2016" name="DNA Res.">
        <title>The draft genome of MD-2 pineapple using hybrid error correction of long reads.</title>
        <authorList>
            <person name="Redwan R.M."/>
            <person name="Saidin A."/>
            <person name="Kumar S.V."/>
        </authorList>
    </citation>
    <scope>NUCLEOTIDE SEQUENCE [LARGE SCALE GENOMIC DNA]</scope>
    <source>
        <strain evidence="5">cv. MD2</strain>
        <tissue evidence="4">Leaf</tissue>
    </source>
</reference>
<dbReference type="AlphaFoldDB" id="A0A199V4F5"/>
<accession>A0A199V4F5</accession>
<evidence type="ECO:0000256" key="2">
    <source>
        <dbReference type="SAM" id="MobiDB-lite"/>
    </source>
</evidence>
<gene>
    <name evidence="4" type="ORF">ACMD2_11158</name>
</gene>